<dbReference type="PATRIC" id="fig|400772.4.peg.262"/>
<dbReference type="PRINTS" id="PR00419">
    <property type="entry name" value="ADXRDTASE"/>
</dbReference>
<protein>
    <recommendedName>
        <fullName evidence="3">Dehydrogenase</fullName>
    </recommendedName>
</protein>
<name>A0A0F0LXQ1_9MICO</name>
<comment type="caution">
    <text evidence="1">The sequence shown here is derived from an EMBL/GenBank/DDBJ whole genome shotgun (WGS) entry which is preliminary data.</text>
</comment>
<evidence type="ECO:0000313" key="1">
    <source>
        <dbReference type="EMBL" id="KJL43065.1"/>
    </source>
</evidence>
<dbReference type="RefSeq" id="WP_045246008.1">
    <property type="nucleotide sequence ID" value="NZ_JYIY01000044.1"/>
</dbReference>
<proteinExistence type="predicted"/>
<sequence length="477" mass="48884">MPRATVVGSGPNGLAAAVTLARTGYEVRVLEAAAAPGGAARTAELTLPGFRHDVGSAVHPAALASPFFGAFTRASPIDWITPELSFAHALPGGAAAVWRSLDRTIEQLGAGGPAWRRVLAPLVARADEVARTATDALLGMPRHPVTAALLAAQAAAVTALPPREAAVRALLTGLAAHANTRLPSPTASAAGLVLGTYAQAAGWPVPRGGAGAIIDALIADLHRHGGTLETGLRVRSLELLDRGDPARGDLVMLDTSPRLLLSSPALPRAYARRVRGFRYGAGVAKVDLALAGPVPWTDPLLAGALTVHLGGAASDTVRAERIVASGREPRHPFVIVVQPSVVDDTRAPAGRAVLWAYAHVPGGSRRDPLETVLAELERHAPGVRDLVLAAHTTTAADRELGNPNEVGGDVSGGAFTLAQAVARPVLAGSPWRTPLPGIYLCSASTPPGPAVHGMAGWHAARTALADAGTRVSLATLF</sequence>
<dbReference type="SUPFAM" id="SSF51905">
    <property type="entry name" value="FAD/NAD(P)-binding domain"/>
    <property type="match status" value="1"/>
</dbReference>
<evidence type="ECO:0000313" key="2">
    <source>
        <dbReference type="Proteomes" id="UP000033451"/>
    </source>
</evidence>
<dbReference type="STRING" id="400772.RR49_00235"/>
<dbReference type="AlphaFoldDB" id="A0A0F0LXQ1"/>
<accession>A0A0F0LXQ1</accession>
<dbReference type="InterPro" id="IPR036188">
    <property type="entry name" value="FAD/NAD-bd_sf"/>
</dbReference>
<dbReference type="Pfam" id="PF13450">
    <property type="entry name" value="NAD_binding_8"/>
    <property type="match status" value="1"/>
</dbReference>
<dbReference type="EMBL" id="JYIY01000044">
    <property type="protein sequence ID" value="KJL43065.1"/>
    <property type="molecule type" value="Genomic_DNA"/>
</dbReference>
<gene>
    <name evidence="1" type="ORF">RR49_00235</name>
</gene>
<organism evidence="1 2">
    <name type="scientific">Microbacterium ginsengisoli</name>
    <dbReference type="NCBI Taxonomy" id="400772"/>
    <lineage>
        <taxon>Bacteria</taxon>
        <taxon>Bacillati</taxon>
        <taxon>Actinomycetota</taxon>
        <taxon>Actinomycetes</taxon>
        <taxon>Micrococcales</taxon>
        <taxon>Microbacteriaceae</taxon>
        <taxon>Microbacterium</taxon>
    </lineage>
</organism>
<dbReference type="PANTHER" id="PTHR10668:SF105">
    <property type="entry name" value="DEHYDROGENASE-RELATED"/>
    <property type="match status" value="1"/>
</dbReference>
<dbReference type="Proteomes" id="UP000033451">
    <property type="component" value="Unassembled WGS sequence"/>
</dbReference>
<evidence type="ECO:0008006" key="3">
    <source>
        <dbReference type="Google" id="ProtNLM"/>
    </source>
</evidence>
<dbReference type="OrthoDB" id="833207at2"/>
<keyword evidence="2" id="KW-1185">Reference proteome</keyword>
<dbReference type="PANTHER" id="PTHR10668">
    <property type="entry name" value="PHYTOENE DEHYDROGENASE"/>
    <property type="match status" value="1"/>
</dbReference>
<dbReference type="Gene3D" id="3.50.50.60">
    <property type="entry name" value="FAD/NAD(P)-binding domain"/>
    <property type="match status" value="1"/>
</dbReference>
<reference evidence="1 2" key="1">
    <citation type="submission" date="2015-02" db="EMBL/GenBank/DDBJ databases">
        <title>Draft genome sequences of ten Microbacterium spp. with emphasis on heavy metal contaminated environments.</title>
        <authorList>
            <person name="Corretto E."/>
        </authorList>
    </citation>
    <scope>NUCLEOTIDE SEQUENCE [LARGE SCALE GENOMIC DNA]</scope>
    <source>
        <strain evidence="1 2">DSM 18659</strain>
    </source>
</reference>